<evidence type="ECO:0000259" key="9">
    <source>
        <dbReference type="PROSITE" id="PS50192"/>
    </source>
</evidence>
<dbReference type="Proteomes" id="UP001209878">
    <property type="component" value="Unassembled WGS sequence"/>
</dbReference>
<evidence type="ECO:0000256" key="3">
    <source>
        <dbReference type="ARBA" id="ARBA00022448"/>
    </source>
</evidence>
<gene>
    <name evidence="10" type="ORF">NP493_668g01011</name>
</gene>
<keyword evidence="4 8" id="KW-0812">Transmembrane</keyword>
<keyword evidence="5 8" id="KW-1133">Transmembrane helix</keyword>
<dbReference type="CDD" id="cd15851">
    <property type="entry name" value="SNARE_Syntaxin6"/>
    <property type="match status" value="1"/>
</dbReference>
<reference evidence="10" key="1">
    <citation type="journal article" date="2023" name="Mol. Biol. Evol.">
        <title>Third-Generation Sequencing Reveals the Adaptive Role of the Epigenome in Three Deep-Sea Polychaetes.</title>
        <authorList>
            <person name="Perez M."/>
            <person name="Aroh O."/>
            <person name="Sun Y."/>
            <person name="Lan Y."/>
            <person name="Juniper S.K."/>
            <person name="Young C.R."/>
            <person name="Angers B."/>
            <person name="Qian P.Y."/>
        </authorList>
    </citation>
    <scope>NUCLEOTIDE SEQUENCE</scope>
    <source>
        <strain evidence="10">R07B-5</strain>
    </source>
</reference>
<dbReference type="Pfam" id="PF05739">
    <property type="entry name" value="SNARE"/>
    <property type="match status" value="1"/>
</dbReference>
<evidence type="ECO:0000313" key="11">
    <source>
        <dbReference type="Proteomes" id="UP001209878"/>
    </source>
</evidence>
<keyword evidence="6" id="KW-0175">Coiled coil</keyword>
<sequence>MESSELRERKAFVKMTKNSVKDMKEHLAKPHAVPPVTEDAQCRQMLLRGNGPSRPMDKYMHLENEIESSNQQFLDDTHAQQQLMVDGQDDQLHLISGSVGVLKNMSQQIGTELDEQSVMLDDFAHEMDTTDSKMDNVMKKMAKVLHMSNDRRQWCAIGVLLVIMFIVILLFFVIH</sequence>
<name>A0AAD9KRK2_RIDPI</name>
<comment type="subcellular location">
    <subcellularLocation>
        <location evidence="1">Membrane</location>
        <topology evidence="1">Single-pass type IV membrane protein</topology>
    </subcellularLocation>
</comment>
<keyword evidence="7 8" id="KW-0472">Membrane</keyword>
<dbReference type="FunFam" id="1.20.5.110:FF:000006">
    <property type="entry name" value="Syntaxin 6"/>
    <property type="match status" value="1"/>
</dbReference>
<evidence type="ECO:0000313" key="10">
    <source>
        <dbReference type="EMBL" id="KAK2176343.1"/>
    </source>
</evidence>
<dbReference type="SUPFAM" id="SSF58038">
    <property type="entry name" value="SNARE fusion complex"/>
    <property type="match status" value="1"/>
</dbReference>
<protein>
    <recommendedName>
        <fullName evidence="9">t-SNARE coiled-coil homology domain-containing protein</fullName>
    </recommendedName>
</protein>
<dbReference type="SMART" id="SM00397">
    <property type="entry name" value="t_SNARE"/>
    <property type="match status" value="1"/>
</dbReference>
<comment type="similarity">
    <text evidence="2">Belongs to the syntaxin family.</text>
</comment>
<dbReference type="GO" id="GO:0016020">
    <property type="term" value="C:membrane"/>
    <property type="evidence" value="ECO:0007669"/>
    <property type="project" value="UniProtKB-SubCell"/>
</dbReference>
<keyword evidence="11" id="KW-1185">Reference proteome</keyword>
<evidence type="ECO:0000256" key="1">
    <source>
        <dbReference type="ARBA" id="ARBA00004211"/>
    </source>
</evidence>
<dbReference type="AlphaFoldDB" id="A0AAD9KRK2"/>
<dbReference type="Gene3D" id="1.20.5.110">
    <property type="match status" value="1"/>
</dbReference>
<dbReference type="PANTHER" id="PTHR12791">
    <property type="entry name" value="GOLGI SNARE BET1-RELATED"/>
    <property type="match status" value="1"/>
</dbReference>
<comment type="caution">
    <text evidence="10">The sequence shown here is derived from an EMBL/GenBank/DDBJ whole genome shotgun (WGS) entry which is preliminary data.</text>
</comment>
<accession>A0AAD9KRK2</accession>
<keyword evidence="3" id="KW-0813">Transport</keyword>
<evidence type="ECO:0000256" key="6">
    <source>
        <dbReference type="ARBA" id="ARBA00023054"/>
    </source>
</evidence>
<dbReference type="InterPro" id="IPR000727">
    <property type="entry name" value="T_SNARE_dom"/>
</dbReference>
<evidence type="ECO:0000256" key="8">
    <source>
        <dbReference type="SAM" id="Phobius"/>
    </source>
</evidence>
<evidence type="ECO:0000256" key="4">
    <source>
        <dbReference type="ARBA" id="ARBA00022692"/>
    </source>
</evidence>
<proteinExistence type="inferred from homology"/>
<dbReference type="PROSITE" id="PS50192">
    <property type="entry name" value="T_SNARE"/>
    <property type="match status" value="1"/>
</dbReference>
<organism evidence="10 11">
    <name type="scientific">Ridgeia piscesae</name>
    <name type="common">Tubeworm</name>
    <dbReference type="NCBI Taxonomy" id="27915"/>
    <lineage>
        <taxon>Eukaryota</taxon>
        <taxon>Metazoa</taxon>
        <taxon>Spiralia</taxon>
        <taxon>Lophotrochozoa</taxon>
        <taxon>Annelida</taxon>
        <taxon>Polychaeta</taxon>
        <taxon>Sedentaria</taxon>
        <taxon>Canalipalpata</taxon>
        <taxon>Sabellida</taxon>
        <taxon>Siboglinidae</taxon>
        <taxon>Ridgeia</taxon>
    </lineage>
</organism>
<evidence type="ECO:0000256" key="2">
    <source>
        <dbReference type="ARBA" id="ARBA00009063"/>
    </source>
</evidence>
<feature type="domain" description="T-SNARE coiled-coil homology" evidence="9">
    <location>
        <begin position="82"/>
        <end position="144"/>
    </location>
</feature>
<feature type="transmembrane region" description="Helical" evidence="8">
    <location>
        <begin position="154"/>
        <end position="174"/>
    </location>
</feature>
<evidence type="ECO:0000256" key="5">
    <source>
        <dbReference type="ARBA" id="ARBA00022989"/>
    </source>
</evidence>
<evidence type="ECO:0000256" key="7">
    <source>
        <dbReference type="ARBA" id="ARBA00023136"/>
    </source>
</evidence>
<dbReference type="EMBL" id="JAODUO010000668">
    <property type="protein sequence ID" value="KAK2176343.1"/>
    <property type="molecule type" value="Genomic_DNA"/>
</dbReference>